<keyword evidence="2" id="KW-1185">Reference proteome</keyword>
<dbReference type="EMBL" id="CP133586">
    <property type="protein sequence ID" value="WMT14568.1"/>
    <property type="molecule type" value="Genomic_DNA"/>
</dbReference>
<reference evidence="1 2" key="1">
    <citation type="submission" date="2023-08" db="EMBL/GenBank/DDBJ databases">
        <title>Complete Genome and Methylome dissection of Serratia fonticola NEB369.</title>
        <authorList>
            <person name="Fomenkov A."/>
            <person name="Roberts R.D."/>
        </authorList>
    </citation>
    <scope>NUCLEOTIDE SEQUENCE [LARGE SCALE GENOMIC DNA]</scope>
    <source>
        <strain evidence="1 2">NEB369</strain>
    </source>
</reference>
<dbReference type="Proteomes" id="UP001235341">
    <property type="component" value="Chromosome"/>
</dbReference>
<accession>A0ABY9PMU4</accession>
<evidence type="ECO:0000313" key="1">
    <source>
        <dbReference type="EMBL" id="WMT14568.1"/>
    </source>
</evidence>
<sequence length="268" mass="31777">MIHETEINYYLYLPESLHQEADLLIHYLKHFPFETPECCPKCGHKSFRLDNRASKRDKTIKNYRCRHCDGGFNRLYGTPLAGYHQQLIPLWPHIAAYRLSGMTTAKISERLNISVAGVYHRDNVIAEIMRVDYPKLYAWWFPRQQRQFVEPPDKVNQQCEQFKAWLHELEFSQTADCLECGQSCYRIHTRPQFYCTGCQQGFNLLANTPLRKHYHMQLWSAYVDCLVRGDTISDIQRQLGVQMLLLNRWRDSFAVTMHSKDTRNWWPG</sequence>
<evidence type="ECO:0000313" key="2">
    <source>
        <dbReference type="Proteomes" id="UP001235341"/>
    </source>
</evidence>
<protein>
    <recommendedName>
        <fullName evidence="3">Transposase</fullName>
    </recommendedName>
</protein>
<proteinExistence type="predicted"/>
<evidence type="ECO:0008006" key="3">
    <source>
        <dbReference type="Google" id="ProtNLM"/>
    </source>
</evidence>
<dbReference type="RefSeq" id="WP_309205547.1">
    <property type="nucleotide sequence ID" value="NZ_CP133586.1"/>
</dbReference>
<organism evidence="1 2">
    <name type="scientific">Serratia fonticola</name>
    <dbReference type="NCBI Taxonomy" id="47917"/>
    <lineage>
        <taxon>Bacteria</taxon>
        <taxon>Pseudomonadati</taxon>
        <taxon>Pseudomonadota</taxon>
        <taxon>Gammaproteobacteria</taxon>
        <taxon>Enterobacterales</taxon>
        <taxon>Yersiniaceae</taxon>
        <taxon>Serratia</taxon>
    </lineage>
</organism>
<gene>
    <name evidence="1" type="ORF">RFB13_25875</name>
</gene>
<name>A0ABY9PMU4_SERFO</name>